<reference evidence="2 3" key="1">
    <citation type="submission" date="2019-06" db="EMBL/GenBank/DDBJ databases">
        <title>Draft genomes of female and male turbot (Scophthalmus maximus).</title>
        <authorList>
            <person name="Xu H."/>
            <person name="Xu X.-W."/>
            <person name="Shao C."/>
            <person name="Chen S."/>
        </authorList>
    </citation>
    <scope>NUCLEOTIDE SEQUENCE [LARGE SCALE GENOMIC DNA]</scope>
    <source>
        <strain evidence="2">Ysfricsl-2016a</strain>
        <tissue evidence="2">Blood</tissue>
    </source>
</reference>
<gene>
    <name evidence="2" type="ORF">F2P81_022813</name>
</gene>
<dbReference type="EMBL" id="VEVO01000020">
    <property type="protein sequence ID" value="KAF0025932.1"/>
    <property type="molecule type" value="Genomic_DNA"/>
</dbReference>
<organism evidence="2 3">
    <name type="scientific">Scophthalmus maximus</name>
    <name type="common">Turbot</name>
    <name type="synonym">Psetta maxima</name>
    <dbReference type="NCBI Taxonomy" id="52904"/>
    <lineage>
        <taxon>Eukaryota</taxon>
        <taxon>Metazoa</taxon>
        <taxon>Chordata</taxon>
        <taxon>Craniata</taxon>
        <taxon>Vertebrata</taxon>
        <taxon>Euteleostomi</taxon>
        <taxon>Actinopterygii</taxon>
        <taxon>Neopterygii</taxon>
        <taxon>Teleostei</taxon>
        <taxon>Neoteleostei</taxon>
        <taxon>Acanthomorphata</taxon>
        <taxon>Carangaria</taxon>
        <taxon>Pleuronectiformes</taxon>
        <taxon>Pleuronectoidei</taxon>
        <taxon>Scophthalmidae</taxon>
        <taxon>Scophthalmus</taxon>
    </lineage>
</organism>
<dbReference type="Proteomes" id="UP000438429">
    <property type="component" value="Unassembled WGS sequence"/>
</dbReference>
<sequence length="146" mass="17054">MSTCSGVKRVKYNLTHFVCKDSEQFQMDEEEHGGSTSCSCARLVDYSCISVCGRFAHSTIVDLVHFLFDRLENFHQIYQNPKKSVLRLSRKKQVEVGVSYSTARKEKKKKKKEKKKKKKRKKRKKEKKATMKTVSSSDVLMRRQNL</sequence>
<evidence type="ECO:0000313" key="2">
    <source>
        <dbReference type="EMBL" id="KAF0025932.1"/>
    </source>
</evidence>
<protein>
    <submittedName>
        <fullName evidence="2">Uncharacterized protein</fullName>
    </submittedName>
</protein>
<feature type="compositionally biased region" description="Basic residues" evidence="1">
    <location>
        <begin position="105"/>
        <end position="127"/>
    </location>
</feature>
<accession>A0A6A4S3M3</accession>
<feature type="region of interest" description="Disordered" evidence="1">
    <location>
        <begin position="99"/>
        <end position="146"/>
    </location>
</feature>
<feature type="compositionally biased region" description="Polar residues" evidence="1">
    <location>
        <begin position="132"/>
        <end position="146"/>
    </location>
</feature>
<proteinExistence type="predicted"/>
<comment type="caution">
    <text evidence="2">The sequence shown here is derived from an EMBL/GenBank/DDBJ whole genome shotgun (WGS) entry which is preliminary data.</text>
</comment>
<dbReference type="AlphaFoldDB" id="A0A6A4S3M3"/>
<evidence type="ECO:0000256" key="1">
    <source>
        <dbReference type="SAM" id="MobiDB-lite"/>
    </source>
</evidence>
<evidence type="ECO:0000313" key="3">
    <source>
        <dbReference type="Proteomes" id="UP000438429"/>
    </source>
</evidence>
<name>A0A6A4S3M3_SCOMX</name>